<dbReference type="PROSITE" id="PS51725">
    <property type="entry name" value="ABM"/>
    <property type="match status" value="1"/>
</dbReference>
<dbReference type="Gene3D" id="3.30.70.100">
    <property type="match status" value="1"/>
</dbReference>
<proteinExistence type="predicted"/>
<dbReference type="PANTHER" id="PTHR33336">
    <property type="entry name" value="QUINOL MONOOXYGENASE YGIN-RELATED"/>
    <property type="match status" value="1"/>
</dbReference>
<evidence type="ECO:0000313" key="3">
    <source>
        <dbReference type="Proteomes" id="UP000326881"/>
    </source>
</evidence>
<keyword evidence="2" id="KW-0560">Oxidoreductase</keyword>
<keyword evidence="3" id="KW-1185">Reference proteome</keyword>
<name>A0A5Q0C6R7_9HYPH</name>
<dbReference type="InterPro" id="IPR011008">
    <property type="entry name" value="Dimeric_a/b-barrel"/>
</dbReference>
<keyword evidence="2" id="KW-0503">Monooxygenase</keyword>
<accession>A0A5Q0C6R7</accession>
<gene>
    <name evidence="2" type="ORF">FZ934_12300</name>
</gene>
<dbReference type="KEGG" id="rgr:FZ934_12300"/>
<dbReference type="RefSeq" id="WP_153271286.1">
    <property type="nucleotide sequence ID" value="NZ_CP043498.1"/>
</dbReference>
<evidence type="ECO:0000259" key="1">
    <source>
        <dbReference type="PROSITE" id="PS51725"/>
    </source>
</evidence>
<reference evidence="2 3" key="1">
    <citation type="submission" date="2019-08" db="EMBL/GenBank/DDBJ databases">
        <title>Prosopis cineraria nodule microbiome.</title>
        <authorList>
            <person name="Ali R."/>
            <person name="Chaluvadi S.R."/>
            <person name="Wang X."/>
        </authorList>
    </citation>
    <scope>NUCLEOTIDE SEQUENCE [LARGE SCALE GENOMIC DNA]</scope>
    <source>
        <strain evidence="2 3">BG7</strain>
    </source>
</reference>
<dbReference type="PANTHER" id="PTHR33336:SF3">
    <property type="entry name" value="ABM DOMAIN-CONTAINING PROTEIN"/>
    <property type="match status" value="1"/>
</dbReference>
<dbReference type="Pfam" id="PF03992">
    <property type="entry name" value="ABM"/>
    <property type="match status" value="1"/>
</dbReference>
<organism evidence="2 3">
    <name type="scientific">Rhizobium grahamii</name>
    <dbReference type="NCBI Taxonomy" id="1120045"/>
    <lineage>
        <taxon>Bacteria</taxon>
        <taxon>Pseudomonadati</taxon>
        <taxon>Pseudomonadota</taxon>
        <taxon>Alphaproteobacteria</taxon>
        <taxon>Hyphomicrobiales</taxon>
        <taxon>Rhizobiaceae</taxon>
        <taxon>Rhizobium/Agrobacterium group</taxon>
        <taxon>Rhizobium</taxon>
    </lineage>
</organism>
<dbReference type="InterPro" id="IPR007138">
    <property type="entry name" value="ABM_dom"/>
</dbReference>
<dbReference type="InterPro" id="IPR050744">
    <property type="entry name" value="AI-2_Isomerase_LsrG"/>
</dbReference>
<dbReference type="AlphaFoldDB" id="A0A5Q0C6R7"/>
<dbReference type="SUPFAM" id="SSF54909">
    <property type="entry name" value="Dimeric alpha+beta barrel"/>
    <property type="match status" value="1"/>
</dbReference>
<dbReference type="Proteomes" id="UP000326881">
    <property type="component" value="Chromosome"/>
</dbReference>
<feature type="domain" description="ABM" evidence="1">
    <location>
        <begin position="3"/>
        <end position="92"/>
    </location>
</feature>
<evidence type="ECO:0000313" key="2">
    <source>
        <dbReference type="EMBL" id="QFY61123.1"/>
    </source>
</evidence>
<dbReference type="OrthoDB" id="287932at2"/>
<sequence>MTVSLIATLTARPETREELFRLLVEQVEPTRAEHGCIDYNLHVDARDPRVFVFYEKWKSQADLDAHMEMPHLKPLLSQIDRLLAKPVDIWRLLPAEPASPQLTMMTTEGPISQV</sequence>
<dbReference type="EMBL" id="CP043498">
    <property type="protein sequence ID" value="QFY61123.1"/>
    <property type="molecule type" value="Genomic_DNA"/>
</dbReference>
<dbReference type="GO" id="GO:0004497">
    <property type="term" value="F:monooxygenase activity"/>
    <property type="evidence" value="ECO:0007669"/>
    <property type="project" value="UniProtKB-KW"/>
</dbReference>
<protein>
    <submittedName>
        <fullName evidence="2">Antibiotic biosynthesis monooxygenase</fullName>
    </submittedName>
</protein>